<dbReference type="PANTHER" id="PTHR30619:SF7">
    <property type="entry name" value="BETA-LACTAMASE DOMAIN PROTEIN"/>
    <property type="match status" value="1"/>
</dbReference>
<keyword evidence="5" id="KW-0472">Membrane</keyword>
<dbReference type="RefSeq" id="WP_108404508.1">
    <property type="nucleotide sequence ID" value="NZ_CP026948.1"/>
</dbReference>
<protein>
    <submittedName>
        <fullName evidence="7">Competence protein ComEC</fullName>
    </submittedName>
</protein>
<organism evidence="7 8">
    <name type="scientific">Corynebacterium liangguodongii</name>
    <dbReference type="NCBI Taxonomy" id="2079535"/>
    <lineage>
        <taxon>Bacteria</taxon>
        <taxon>Bacillati</taxon>
        <taxon>Actinomycetota</taxon>
        <taxon>Actinomycetes</taxon>
        <taxon>Mycobacteriales</taxon>
        <taxon>Corynebacteriaceae</taxon>
        <taxon>Corynebacterium</taxon>
    </lineage>
</organism>
<dbReference type="InterPro" id="IPR004477">
    <property type="entry name" value="ComEC_N"/>
</dbReference>
<sequence length="546" mass="54798">MRELRLVPAACAVWVATLITLAWGSWQCAVCLALAAAAAAAWREPGQAILIAGVGGCAAVVTQLRVVAASRWRFGGEFVATIAGEPRDLPAGGFLVRLSVEGHPGTVPLFTRSLPEAAVAGASVRIDAAATESDVLGTTQVALHGALEVVRGPEGLAGWAHHVKQVFADAVTSTVGPASQGLIPGMVLGDTSLQSPEEEQAYIDTGLSHLSAVSGSNVAIVTSAAAVIAAACGAGLRGRVAVAAAALAAFAALVGPEPSVLRASVMGLVGLVAVLASSTTEPIHALCLAVIGLVMVDSNLAVSYGFALSVVATAGIVALSPHLTRLFAPTGWPEIVLRALSVALAADAVTMPLVASMSGEVSVVSVVSNLAVAPVVAPVTVLGLCAVVLALAPGGLEEPLLVLIEPMTAWIHAVAQAGARLPAATVEAGPLGVVVCYGWVAAGLLLGRPRATLGVAVAAAIALAVGPGLGGRPVDLERLGGVYVVNSEDQIEPVPAGTRVVVVTEQGSPHDRPVVTTGGIPVLYPHRDGPVRLYPDGTQHAVSGRF</sequence>
<evidence type="ECO:0000313" key="7">
    <source>
        <dbReference type="EMBL" id="AWB84499.1"/>
    </source>
</evidence>
<dbReference type="PANTHER" id="PTHR30619">
    <property type="entry name" value="DNA INTERNALIZATION/COMPETENCE PROTEIN COMEC/REC2"/>
    <property type="match status" value="1"/>
</dbReference>
<evidence type="ECO:0000256" key="4">
    <source>
        <dbReference type="ARBA" id="ARBA00022989"/>
    </source>
</evidence>
<reference evidence="8" key="1">
    <citation type="submission" date="2018-01" db="EMBL/GenBank/DDBJ databases">
        <authorList>
            <person name="Li J."/>
        </authorList>
    </citation>
    <scope>NUCLEOTIDE SEQUENCE [LARGE SCALE GENOMIC DNA]</scope>
    <source>
        <strain evidence="8">2184</strain>
    </source>
</reference>
<comment type="subcellular location">
    <subcellularLocation>
        <location evidence="1">Cell membrane</location>
        <topology evidence="1">Multi-pass membrane protein</topology>
    </subcellularLocation>
</comment>
<keyword evidence="8" id="KW-1185">Reference proteome</keyword>
<dbReference type="KEGG" id="clia:C3E79_08400"/>
<dbReference type="Pfam" id="PF03772">
    <property type="entry name" value="Competence"/>
    <property type="match status" value="1"/>
</dbReference>
<dbReference type="NCBIfam" id="TIGR00360">
    <property type="entry name" value="ComEC_N-term"/>
    <property type="match status" value="1"/>
</dbReference>
<keyword evidence="3" id="KW-0812">Transmembrane</keyword>
<evidence type="ECO:0000256" key="5">
    <source>
        <dbReference type="ARBA" id="ARBA00023136"/>
    </source>
</evidence>
<dbReference type="GO" id="GO:0005886">
    <property type="term" value="C:plasma membrane"/>
    <property type="evidence" value="ECO:0007669"/>
    <property type="project" value="UniProtKB-SubCell"/>
</dbReference>
<gene>
    <name evidence="7" type="ORF">C3E79_08400</name>
</gene>
<evidence type="ECO:0000313" key="8">
    <source>
        <dbReference type="Proteomes" id="UP000244754"/>
    </source>
</evidence>
<feature type="domain" description="ComEC/Rec2-related protein" evidence="6">
    <location>
        <begin position="186"/>
        <end position="446"/>
    </location>
</feature>
<evidence type="ECO:0000259" key="6">
    <source>
        <dbReference type="Pfam" id="PF03772"/>
    </source>
</evidence>
<keyword evidence="2" id="KW-1003">Cell membrane</keyword>
<name>A0A2S0WFG2_9CORY</name>
<accession>A0A2S0WFG2</accession>
<dbReference type="Proteomes" id="UP000244754">
    <property type="component" value="Chromosome"/>
</dbReference>
<dbReference type="AlphaFoldDB" id="A0A2S0WFG2"/>
<dbReference type="OrthoDB" id="7177610at2"/>
<keyword evidence="4" id="KW-1133">Transmembrane helix</keyword>
<dbReference type="InterPro" id="IPR052159">
    <property type="entry name" value="Competence_DNA_uptake"/>
</dbReference>
<proteinExistence type="predicted"/>
<evidence type="ECO:0000256" key="3">
    <source>
        <dbReference type="ARBA" id="ARBA00022692"/>
    </source>
</evidence>
<evidence type="ECO:0000256" key="2">
    <source>
        <dbReference type="ARBA" id="ARBA00022475"/>
    </source>
</evidence>
<evidence type="ECO:0000256" key="1">
    <source>
        <dbReference type="ARBA" id="ARBA00004651"/>
    </source>
</evidence>
<dbReference type="EMBL" id="CP026948">
    <property type="protein sequence ID" value="AWB84499.1"/>
    <property type="molecule type" value="Genomic_DNA"/>
</dbReference>